<evidence type="ECO:0000256" key="3">
    <source>
        <dbReference type="PROSITE-ProRule" id="PRU00169"/>
    </source>
</evidence>
<reference evidence="6" key="1">
    <citation type="journal article" date="2014" name="Int. J. Syst. Evol. Microbiol.">
        <title>Complete genome sequence of Corynebacterium casei LMG S-19264T (=DSM 44701T), isolated from a smear-ripened cheese.</title>
        <authorList>
            <consortium name="US DOE Joint Genome Institute (JGI-PGF)"/>
            <person name="Walter F."/>
            <person name="Albersmeier A."/>
            <person name="Kalinowski J."/>
            <person name="Ruckert C."/>
        </authorList>
    </citation>
    <scope>NUCLEOTIDE SEQUENCE</scope>
    <source>
        <strain evidence="6">CGMCC 1.15343</strain>
    </source>
</reference>
<evidence type="ECO:0000256" key="1">
    <source>
        <dbReference type="ARBA" id="ARBA00022553"/>
    </source>
</evidence>
<evidence type="ECO:0000256" key="2">
    <source>
        <dbReference type="ARBA" id="ARBA00023125"/>
    </source>
</evidence>
<sequence length="216" mass="23911">MLKMNVILAEDDNLVRDGIKLLLETHEGFTVIGEAHNGLEAIALLQAGIIPDVVLADINMPDMDGIALIRAVKELNPSIQVVMLSMLDNEKYMIQSFSEGASGYLLKTVSPEELIFSLRQVVAGERYISSELSFGLLHRSTKQGPILATEPLNLHLNSRELEILKLIGEGLTNSEMGEKLFISRRTVEGHRQNLMDKTGCKNTATLIKYAVLNRLI</sequence>
<protein>
    <submittedName>
        <fullName evidence="6">DNA-binding response regulator</fullName>
    </submittedName>
</protein>
<dbReference type="InterPro" id="IPR000792">
    <property type="entry name" value="Tscrpt_reg_LuxR_C"/>
</dbReference>
<dbReference type="SUPFAM" id="SSF52172">
    <property type="entry name" value="CheY-like"/>
    <property type="match status" value="1"/>
</dbReference>
<feature type="domain" description="Response regulatory" evidence="5">
    <location>
        <begin position="5"/>
        <end position="122"/>
    </location>
</feature>
<evidence type="ECO:0000313" key="7">
    <source>
        <dbReference type="Proteomes" id="UP000651668"/>
    </source>
</evidence>
<dbReference type="EMBL" id="BMIL01000010">
    <property type="protein sequence ID" value="GGC73368.1"/>
    <property type="molecule type" value="Genomic_DNA"/>
</dbReference>
<dbReference type="SUPFAM" id="SSF46894">
    <property type="entry name" value="C-terminal effector domain of the bipartite response regulators"/>
    <property type="match status" value="1"/>
</dbReference>
<dbReference type="CDD" id="cd17535">
    <property type="entry name" value="REC_NarL-like"/>
    <property type="match status" value="1"/>
</dbReference>
<evidence type="ECO:0000259" key="5">
    <source>
        <dbReference type="PROSITE" id="PS50110"/>
    </source>
</evidence>
<dbReference type="GO" id="GO:0000160">
    <property type="term" value="P:phosphorelay signal transduction system"/>
    <property type="evidence" value="ECO:0007669"/>
    <property type="project" value="InterPro"/>
</dbReference>
<dbReference type="InterPro" id="IPR011006">
    <property type="entry name" value="CheY-like_superfamily"/>
</dbReference>
<dbReference type="Gene3D" id="3.40.50.2300">
    <property type="match status" value="1"/>
</dbReference>
<reference evidence="6" key="2">
    <citation type="submission" date="2020-09" db="EMBL/GenBank/DDBJ databases">
        <authorList>
            <person name="Sun Q."/>
            <person name="Zhou Y."/>
        </authorList>
    </citation>
    <scope>NUCLEOTIDE SEQUENCE</scope>
    <source>
        <strain evidence="6">CGMCC 1.15343</strain>
    </source>
</reference>
<name>A0A916UI04_9SPHI</name>
<dbReference type="Pfam" id="PF00196">
    <property type="entry name" value="GerE"/>
    <property type="match status" value="1"/>
</dbReference>
<dbReference type="PRINTS" id="PR00038">
    <property type="entry name" value="HTHLUXR"/>
</dbReference>
<dbReference type="Proteomes" id="UP000651668">
    <property type="component" value="Unassembled WGS sequence"/>
</dbReference>
<evidence type="ECO:0000313" key="6">
    <source>
        <dbReference type="EMBL" id="GGC73368.1"/>
    </source>
</evidence>
<keyword evidence="1 3" id="KW-0597">Phosphoprotein</keyword>
<dbReference type="InterPro" id="IPR001789">
    <property type="entry name" value="Sig_transdc_resp-reg_receiver"/>
</dbReference>
<feature type="modified residue" description="4-aspartylphosphate" evidence="3">
    <location>
        <position position="57"/>
    </location>
</feature>
<dbReference type="SMART" id="SM00448">
    <property type="entry name" value="REC"/>
    <property type="match status" value="1"/>
</dbReference>
<accession>A0A916UI04</accession>
<dbReference type="SMART" id="SM00421">
    <property type="entry name" value="HTH_LUXR"/>
    <property type="match status" value="1"/>
</dbReference>
<feature type="domain" description="HTH luxR-type" evidence="4">
    <location>
        <begin position="149"/>
        <end position="214"/>
    </location>
</feature>
<dbReference type="AlphaFoldDB" id="A0A916UI04"/>
<dbReference type="InterPro" id="IPR039420">
    <property type="entry name" value="WalR-like"/>
</dbReference>
<organism evidence="6 7">
    <name type="scientific">Pedobacter quisquiliarum</name>
    <dbReference type="NCBI Taxonomy" id="1834438"/>
    <lineage>
        <taxon>Bacteria</taxon>
        <taxon>Pseudomonadati</taxon>
        <taxon>Bacteroidota</taxon>
        <taxon>Sphingobacteriia</taxon>
        <taxon>Sphingobacteriales</taxon>
        <taxon>Sphingobacteriaceae</taxon>
        <taxon>Pedobacter</taxon>
    </lineage>
</organism>
<dbReference type="Pfam" id="PF00072">
    <property type="entry name" value="Response_reg"/>
    <property type="match status" value="1"/>
</dbReference>
<dbReference type="PANTHER" id="PTHR43214">
    <property type="entry name" value="TWO-COMPONENT RESPONSE REGULATOR"/>
    <property type="match status" value="1"/>
</dbReference>
<keyword evidence="7" id="KW-1185">Reference proteome</keyword>
<dbReference type="PROSITE" id="PS50043">
    <property type="entry name" value="HTH_LUXR_2"/>
    <property type="match status" value="1"/>
</dbReference>
<dbReference type="GO" id="GO:0006355">
    <property type="term" value="P:regulation of DNA-templated transcription"/>
    <property type="evidence" value="ECO:0007669"/>
    <property type="project" value="InterPro"/>
</dbReference>
<gene>
    <name evidence="6" type="ORF">GCM10011387_28680</name>
</gene>
<comment type="caution">
    <text evidence="6">The sequence shown here is derived from an EMBL/GenBank/DDBJ whole genome shotgun (WGS) entry which is preliminary data.</text>
</comment>
<dbReference type="GO" id="GO:0003677">
    <property type="term" value="F:DNA binding"/>
    <property type="evidence" value="ECO:0007669"/>
    <property type="project" value="UniProtKB-KW"/>
</dbReference>
<dbReference type="PROSITE" id="PS50110">
    <property type="entry name" value="RESPONSE_REGULATORY"/>
    <property type="match status" value="1"/>
</dbReference>
<keyword evidence="2 6" id="KW-0238">DNA-binding</keyword>
<proteinExistence type="predicted"/>
<evidence type="ECO:0000259" key="4">
    <source>
        <dbReference type="PROSITE" id="PS50043"/>
    </source>
</evidence>
<dbReference type="InterPro" id="IPR016032">
    <property type="entry name" value="Sig_transdc_resp-reg_C-effctor"/>
</dbReference>
<dbReference type="CDD" id="cd06170">
    <property type="entry name" value="LuxR_C_like"/>
    <property type="match status" value="1"/>
</dbReference>
<dbReference type="InterPro" id="IPR058245">
    <property type="entry name" value="NreC/VraR/RcsB-like_REC"/>
</dbReference>